<dbReference type="PANTHER" id="PTHR43781:SF1">
    <property type="entry name" value="SACCHAROPINE DEHYDROGENASE"/>
    <property type="match status" value="1"/>
</dbReference>
<comment type="caution">
    <text evidence="2">The sequence shown here is derived from an EMBL/GenBank/DDBJ whole genome shotgun (WGS) entry which is preliminary data.</text>
</comment>
<gene>
    <name evidence="2" type="ORF">GCM10023353_34930</name>
</gene>
<dbReference type="Pfam" id="PF03435">
    <property type="entry name" value="Sacchrp_dh_NADP"/>
    <property type="match status" value="1"/>
</dbReference>
<dbReference type="RefSeq" id="WP_200172280.1">
    <property type="nucleotide sequence ID" value="NZ_BAABKQ010000001.1"/>
</dbReference>
<organism evidence="2 3">
    <name type="scientific">Tomitella cavernea</name>
    <dbReference type="NCBI Taxonomy" id="1387982"/>
    <lineage>
        <taxon>Bacteria</taxon>
        <taxon>Bacillati</taxon>
        <taxon>Actinomycetota</taxon>
        <taxon>Actinomycetes</taxon>
        <taxon>Mycobacteriales</taxon>
        <taxon>Tomitella</taxon>
    </lineage>
</organism>
<evidence type="ECO:0000313" key="2">
    <source>
        <dbReference type="EMBL" id="GAA4823268.1"/>
    </source>
</evidence>
<name>A0ABP9CZ77_9ACTN</name>
<dbReference type="Proteomes" id="UP001500839">
    <property type="component" value="Unassembled WGS sequence"/>
</dbReference>
<evidence type="ECO:0000259" key="1">
    <source>
        <dbReference type="Pfam" id="PF03435"/>
    </source>
</evidence>
<keyword evidence="3" id="KW-1185">Reference proteome</keyword>
<accession>A0ABP9CZ77</accession>
<dbReference type="EMBL" id="BAABKQ010000001">
    <property type="protein sequence ID" value="GAA4823268.1"/>
    <property type="molecule type" value="Genomic_DNA"/>
</dbReference>
<reference evidence="3" key="1">
    <citation type="journal article" date="2019" name="Int. J. Syst. Evol. Microbiol.">
        <title>The Global Catalogue of Microorganisms (GCM) 10K type strain sequencing project: providing services to taxonomists for standard genome sequencing and annotation.</title>
        <authorList>
            <consortium name="The Broad Institute Genomics Platform"/>
            <consortium name="The Broad Institute Genome Sequencing Center for Infectious Disease"/>
            <person name="Wu L."/>
            <person name="Ma J."/>
        </authorList>
    </citation>
    <scope>NUCLEOTIDE SEQUENCE [LARGE SCALE GENOMIC DNA]</scope>
    <source>
        <strain evidence="3">JCM 18542</strain>
    </source>
</reference>
<dbReference type="InterPro" id="IPR036291">
    <property type="entry name" value="NAD(P)-bd_dom_sf"/>
</dbReference>
<dbReference type="SUPFAM" id="SSF51735">
    <property type="entry name" value="NAD(P)-binding Rossmann-fold domains"/>
    <property type="match status" value="1"/>
</dbReference>
<evidence type="ECO:0000313" key="3">
    <source>
        <dbReference type="Proteomes" id="UP001500839"/>
    </source>
</evidence>
<feature type="domain" description="Saccharopine dehydrogenase NADP binding" evidence="1">
    <location>
        <begin position="4"/>
        <end position="127"/>
    </location>
</feature>
<sequence length="384" mass="40007">MPRIILLGATGYTGSRVLANLAGKQADSGEIILVGRSADRLRAQARCAGLECDTVEADTSVPGALDRILREGDVLVTTVGPFVDLGREVARSAARAGAVYLDSTGEPPFVEWMFRNLGEAAESSGALLVPGFGYDYVPGNLAGWLAAVQAGERTSAIEVGYFMWSYDTVTGARSQPNLAAMMSTATSPGTRASLVKVLGTPSYAYRAAACDRFGLETERTADHLLHFSAAGKERPLITVGGSEHFGLPEVLPSLRSVDVGLGWFGSAAPAIHRMTRLAGPLTTNPIARRAAGMLAAHLPYRNSVPSIPIRITAVARARDRSGAVLAEAAVDGPDPYTLTADLLARGAAHFADGGDRPSGVHGPLTALTPNGLKTLAAECGLTTT</sequence>
<dbReference type="Gene3D" id="3.40.50.720">
    <property type="entry name" value="NAD(P)-binding Rossmann-like Domain"/>
    <property type="match status" value="1"/>
</dbReference>
<protein>
    <submittedName>
        <fullName evidence="2">Trans-acting enoyl reductase family protein</fullName>
    </submittedName>
</protein>
<dbReference type="PANTHER" id="PTHR43781">
    <property type="entry name" value="SACCHAROPINE DEHYDROGENASE"/>
    <property type="match status" value="1"/>
</dbReference>
<proteinExistence type="predicted"/>
<dbReference type="InterPro" id="IPR005097">
    <property type="entry name" value="Sacchrp_dh_NADP-bd"/>
</dbReference>